<dbReference type="GO" id="GO:0043531">
    <property type="term" value="F:ADP binding"/>
    <property type="evidence" value="ECO:0007669"/>
    <property type="project" value="InterPro"/>
</dbReference>
<dbReference type="InterPro" id="IPR055414">
    <property type="entry name" value="LRR_R13L4/SHOC2-like"/>
</dbReference>
<dbReference type="InterPro" id="IPR035897">
    <property type="entry name" value="Toll_tir_struct_dom_sf"/>
</dbReference>
<dbReference type="Pfam" id="PF23598">
    <property type="entry name" value="LRR_14"/>
    <property type="match status" value="1"/>
</dbReference>
<dbReference type="Pfam" id="PF01582">
    <property type="entry name" value="TIR"/>
    <property type="match status" value="1"/>
</dbReference>
<dbReference type="Pfam" id="PF23282">
    <property type="entry name" value="WHD_ROQ1"/>
    <property type="match status" value="1"/>
</dbReference>
<dbReference type="PROSITE" id="PS50104">
    <property type="entry name" value="TIR"/>
    <property type="match status" value="1"/>
</dbReference>
<dbReference type="SUPFAM" id="SSF52200">
    <property type="entry name" value="Toll/Interleukin receptor TIR domain"/>
    <property type="match status" value="1"/>
</dbReference>
<dbReference type="Gene3D" id="1.10.8.430">
    <property type="entry name" value="Helical domain of apoptotic protease-activating factors"/>
    <property type="match status" value="1"/>
</dbReference>
<dbReference type="Proteomes" id="UP001459277">
    <property type="component" value="Unassembled WGS sequence"/>
</dbReference>
<organism evidence="5 6">
    <name type="scientific">Lithocarpus litseifolius</name>
    <dbReference type="NCBI Taxonomy" id="425828"/>
    <lineage>
        <taxon>Eukaryota</taxon>
        <taxon>Viridiplantae</taxon>
        <taxon>Streptophyta</taxon>
        <taxon>Embryophyta</taxon>
        <taxon>Tracheophyta</taxon>
        <taxon>Spermatophyta</taxon>
        <taxon>Magnoliopsida</taxon>
        <taxon>eudicotyledons</taxon>
        <taxon>Gunneridae</taxon>
        <taxon>Pentapetalae</taxon>
        <taxon>rosids</taxon>
        <taxon>fabids</taxon>
        <taxon>Fagales</taxon>
        <taxon>Fagaceae</taxon>
        <taxon>Lithocarpus</taxon>
    </lineage>
</organism>
<keyword evidence="3" id="KW-0611">Plant defense</keyword>
<dbReference type="Gene3D" id="3.80.10.10">
    <property type="entry name" value="Ribonuclease Inhibitor"/>
    <property type="match status" value="3"/>
</dbReference>
<dbReference type="InterPro" id="IPR000157">
    <property type="entry name" value="TIR_dom"/>
</dbReference>
<dbReference type="InterPro" id="IPR003593">
    <property type="entry name" value="AAA+_ATPase"/>
</dbReference>
<dbReference type="InterPro" id="IPR032675">
    <property type="entry name" value="LRR_dom_sf"/>
</dbReference>
<dbReference type="GO" id="GO:0006952">
    <property type="term" value="P:defense response"/>
    <property type="evidence" value="ECO:0007669"/>
    <property type="project" value="UniProtKB-KW"/>
</dbReference>
<dbReference type="SMART" id="SM00369">
    <property type="entry name" value="LRR_TYP"/>
    <property type="match status" value="7"/>
</dbReference>
<feature type="domain" description="TIR" evidence="4">
    <location>
        <begin position="21"/>
        <end position="180"/>
    </location>
</feature>
<sequence>MDDNDSVSVSSTPPPRRAFRLRWDVFLSFTGEEDTRHSTFTTDLYSSLQNQGVRVFRHDSALGRDDVVVEALEDSAASIVIMSPNYASSQWCLEELSKLCECQRLLVLPVFYRVEPEDVRRQRGALEEHFRNHEERFGKDKVVRWRRAMEKAGETPGWVFNNSEEAQLVQALVTRVFIELSNTPVGVAAYTVGLDSHIEKLMRLLDVKNNGLQVLGFHGMGGVGKTTLAKALYGSLVGHFRYRSFISNVRETSAQDNGLVSLQNQLINNISPGKVSPIREVNAGITAIKEMVNEKQVLVVLDDVDNISQLNALIGNREWFYKGSRIIITTRDREVLSKHLVNEFYEVRELDSSESLQLFSYHALKEEKPTGAFLNLSKQIVSLTGGLPLALEVFGSFLFDKRKPKEWEDALQKFKEIRPRSLQDVLMVSFNGLDEQEKCIFLDLACLFAEMRIKREDAIDILKGCGFNAERAVTGLTAKSLIKFTKDNILWMHDQVRDMGRQIVRENSLVDPSMRTRLWDRDEIMTVLKDMKGTQCIEGIVLDFEKRNIVKHPSGDRISWVNFRRKPNFTSAVTYLKERYKSYLEDRAEKERDVIICTKSFKNMVNLRLLQINNVNLEGKFKYLPVELKWLQWKGCPMKTLPSDFCPRKVVVLDLSESKIKHLWRSDNYKVLENLKVLNLRGCYNLTAIPDLSGHQALEKLDLERCGRLIKIHESIGSLSSLLHLILRDCSNLIELPSDVSGLKQLERLILSHCSKVKELPENMGSMKSLKELLLDETSIEILPESIFHLTNLEMLSLNDCKLLKGLPQFIGKLCSLKELSLNHSALEEIPDSIGSLANLEELSLKCCRSLTRIPDSIGNLKSLTNFFINGTKIKELPWSIGSLPNLKHLLIGENYFLSKLPDSIGGLASLVELNIEGTSMTNLPDQIGALKVLKKLEIRKCESLISLPESIGSMLTLTTLIIFQANISELPESIGMLENLIVLRLDKCKQLYKLPSSIGKLKSLQCLLMEETAVTDLPESFGMLSSLMIVKMAKKPHVELLENSTPKDAVIHNTKEKSKLIDFPTSFLNLSRLCEFNICAWQISGKIPDDFEKLSTLEILNLCHNHFCSLPSSLRGLSILKKLILSHCEDLKTLPPLPSSLQEVNVSNCIALESFSDLSNLENLCDLNLTNCEKLVDIPGLECLESMRRLYMSGCSACSSAVKRRLAKAPLRNFRNISMPGSKIPDFISQEEVRFKDFKNSQIKGVIIGVVFSVNHQISEDFRHPFPAAAIGDIEASILKLDCKIFSTSLHLMGVPKTNDNQIHLCQYPNCHPLVSSLKDGYKIHVTKRNPPFMMGVELKNWGIYLVFDGDNDDEGDEESLNERHKSVPERLAKFFSDL</sequence>
<dbReference type="SUPFAM" id="SSF52540">
    <property type="entry name" value="P-loop containing nucleoside triphosphate hydrolases"/>
    <property type="match status" value="1"/>
</dbReference>
<dbReference type="GO" id="GO:0051707">
    <property type="term" value="P:response to other organism"/>
    <property type="evidence" value="ECO:0007669"/>
    <property type="project" value="UniProtKB-ARBA"/>
</dbReference>
<dbReference type="InterPro" id="IPR044974">
    <property type="entry name" value="Disease_R_plants"/>
</dbReference>
<evidence type="ECO:0000256" key="1">
    <source>
        <dbReference type="ARBA" id="ARBA00022614"/>
    </source>
</evidence>
<dbReference type="InterPro" id="IPR042197">
    <property type="entry name" value="Apaf_helical"/>
</dbReference>
<dbReference type="Gene3D" id="3.40.50.300">
    <property type="entry name" value="P-loop containing nucleotide triphosphate hydrolases"/>
    <property type="match status" value="1"/>
</dbReference>
<protein>
    <recommendedName>
        <fullName evidence="4">TIR domain-containing protein</fullName>
    </recommendedName>
</protein>
<dbReference type="PANTHER" id="PTHR11017:SF385">
    <property type="entry name" value="DISEASE RESISTANCE PROTEIN (TIR-NBS-LRR CLASS)-RELATED"/>
    <property type="match status" value="1"/>
</dbReference>
<dbReference type="PRINTS" id="PR00364">
    <property type="entry name" value="DISEASERSIST"/>
</dbReference>
<dbReference type="SUPFAM" id="SSF52058">
    <property type="entry name" value="L domain-like"/>
    <property type="match status" value="2"/>
</dbReference>
<keyword evidence="1" id="KW-0433">Leucine-rich repeat</keyword>
<comment type="caution">
    <text evidence="5">The sequence shown here is derived from an EMBL/GenBank/DDBJ whole genome shotgun (WGS) entry which is preliminary data.</text>
</comment>
<dbReference type="SMART" id="SM00382">
    <property type="entry name" value="AAA"/>
    <property type="match status" value="1"/>
</dbReference>
<dbReference type="Gene3D" id="3.40.50.10140">
    <property type="entry name" value="Toll/interleukin-1 receptor homology (TIR) domain"/>
    <property type="match status" value="1"/>
</dbReference>
<evidence type="ECO:0000256" key="2">
    <source>
        <dbReference type="ARBA" id="ARBA00022737"/>
    </source>
</evidence>
<dbReference type="GO" id="GO:0007165">
    <property type="term" value="P:signal transduction"/>
    <property type="evidence" value="ECO:0007669"/>
    <property type="project" value="InterPro"/>
</dbReference>
<keyword evidence="6" id="KW-1185">Reference proteome</keyword>
<evidence type="ECO:0000313" key="6">
    <source>
        <dbReference type="Proteomes" id="UP001459277"/>
    </source>
</evidence>
<evidence type="ECO:0000256" key="3">
    <source>
        <dbReference type="ARBA" id="ARBA00022821"/>
    </source>
</evidence>
<gene>
    <name evidence="5" type="ORF">SO802_011606</name>
</gene>
<dbReference type="InterPro" id="IPR058192">
    <property type="entry name" value="WHD_ROQ1-like"/>
</dbReference>
<name>A0AAW2D4M3_9ROSI</name>
<dbReference type="SMART" id="SM00255">
    <property type="entry name" value="TIR"/>
    <property type="match status" value="1"/>
</dbReference>
<dbReference type="EMBL" id="JAZDWU010000004">
    <property type="protein sequence ID" value="KAL0004045.1"/>
    <property type="molecule type" value="Genomic_DNA"/>
</dbReference>
<keyword evidence="2" id="KW-0677">Repeat</keyword>
<evidence type="ECO:0000313" key="5">
    <source>
        <dbReference type="EMBL" id="KAL0004045.1"/>
    </source>
</evidence>
<proteinExistence type="predicted"/>
<dbReference type="PANTHER" id="PTHR11017">
    <property type="entry name" value="LEUCINE-RICH REPEAT-CONTAINING PROTEIN"/>
    <property type="match status" value="1"/>
</dbReference>
<dbReference type="InterPro" id="IPR003591">
    <property type="entry name" value="Leu-rich_rpt_typical-subtyp"/>
</dbReference>
<dbReference type="Pfam" id="PF00931">
    <property type="entry name" value="NB-ARC"/>
    <property type="match status" value="1"/>
</dbReference>
<accession>A0AAW2D4M3</accession>
<reference evidence="5 6" key="1">
    <citation type="submission" date="2024-01" db="EMBL/GenBank/DDBJ databases">
        <title>A telomere-to-telomere, gap-free genome of sweet tea (Lithocarpus litseifolius).</title>
        <authorList>
            <person name="Zhou J."/>
        </authorList>
    </citation>
    <scope>NUCLEOTIDE SEQUENCE [LARGE SCALE GENOMIC DNA]</scope>
    <source>
        <strain evidence="5">Zhou-2022a</strain>
        <tissue evidence="5">Leaf</tissue>
    </source>
</reference>
<dbReference type="InterPro" id="IPR002182">
    <property type="entry name" value="NB-ARC"/>
</dbReference>
<dbReference type="InterPro" id="IPR027417">
    <property type="entry name" value="P-loop_NTPase"/>
</dbReference>
<evidence type="ECO:0000259" key="4">
    <source>
        <dbReference type="PROSITE" id="PS50104"/>
    </source>
</evidence>